<evidence type="ECO:0000313" key="2">
    <source>
        <dbReference type="Proteomes" id="UP000305131"/>
    </source>
</evidence>
<comment type="caution">
    <text evidence="1">The sequence shown here is derived from an EMBL/GenBank/DDBJ whole genome shotgun (WGS) entry which is preliminary data.</text>
</comment>
<accession>A0A6C1KED2</accession>
<dbReference type="GeneID" id="95774463"/>
<dbReference type="AlphaFoldDB" id="A0A6C1KED2"/>
<reference evidence="1 2" key="1">
    <citation type="submission" date="2019-05" db="EMBL/GenBank/DDBJ databases">
        <authorList>
            <person name="Zhou X."/>
        </authorList>
    </citation>
    <scope>NUCLEOTIDE SEQUENCE [LARGE SCALE GENOMIC DNA]</scope>
    <source>
        <strain evidence="1 2">DSM 432</strain>
    </source>
</reference>
<dbReference type="RefSeq" id="WP_138399998.1">
    <property type="nucleotide sequence ID" value="NZ_JBAFVI010000004.1"/>
</dbReference>
<name>A0A6C1KED2_XANAU</name>
<protein>
    <submittedName>
        <fullName evidence="1">Uncharacterized protein</fullName>
    </submittedName>
</protein>
<proteinExistence type="predicted"/>
<gene>
    <name evidence="1" type="ORF">FBQ73_13455</name>
</gene>
<evidence type="ECO:0000313" key="1">
    <source>
        <dbReference type="EMBL" id="TLX42638.1"/>
    </source>
</evidence>
<dbReference type="Proteomes" id="UP000305131">
    <property type="component" value="Unassembled WGS sequence"/>
</dbReference>
<sequence length="276" mass="29925">MIEISAYEQWIAEGGPGRAGLASELFAKFSALLPILKNELHELRAALVPSALQQWNLVDATPSPGGNLIHVLLGELAQKLSAARDAANRCLSVSLQASSEATDLSGTVQRAIDDDLRSIEEANRQIELLGALRVGHEAMLRAAREQLKGGEGFKNGFLTALSLGIYNPLKANMDAANVAIARINTEAAIANANAMAARLHQSEVVASQHILQRINALHGFLVDRHNDLNVGVGLIESALPQIVRADETTRETLRQIYCTRARPAMQRLELWTTHPQ</sequence>
<dbReference type="EMBL" id="VAUP01000028">
    <property type="protein sequence ID" value="TLX42638.1"/>
    <property type="molecule type" value="Genomic_DNA"/>
</dbReference>
<organism evidence="1 2">
    <name type="scientific">Xanthobacter autotrophicus</name>
    <dbReference type="NCBI Taxonomy" id="280"/>
    <lineage>
        <taxon>Bacteria</taxon>
        <taxon>Pseudomonadati</taxon>
        <taxon>Pseudomonadota</taxon>
        <taxon>Alphaproteobacteria</taxon>
        <taxon>Hyphomicrobiales</taxon>
        <taxon>Xanthobacteraceae</taxon>
        <taxon>Xanthobacter</taxon>
    </lineage>
</organism>